<evidence type="ECO:0000256" key="2">
    <source>
        <dbReference type="SAM" id="MobiDB-lite"/>
    </source>
</evidence>
<reference evidence="4 5" key="1">
    <citation type="journal article" date="2015" name="Genome Biol. Evol.">
        <title>Comparative Genomics of a Bacterivorous Green Alga Reveals Evolutionary Causalities and Consequences of Phago-Mixotrophic Mode of Nutrition.</title>
        <authorList>
            <person name="Burns J.A."/>
            <person name="Paasch A."/>
            <person name="Narechania A."/>
            <person name="Kim E."/>
        </authorList>
    </citation>
    <scope>NUCLEOTIDE SEQUENCE [LARGE SCALE GENOMIC DNA]</scope>
    <source>
        <strain evidence="4 5">PLY_AMNH</strain>
    </source>
</reference>
<dbReference type="GO" id="GO:0009395">
    <property type="term" value="P:phospholipid catabolic process"/>
    <property type="evidence" value="ECO:0007669"/>
    <property type="project" value="TreeGrafter"/>
</dbReference>
<dbReference type="Pfam" id="PF04185">
    <property type="entry name" value="Phosphoesterase"/>
    <property type="match status" value="1"/>
</dbReference>
<dbReference type="PANTHER" id="PTHR31956:SF1">
    <property type="entry name" value="NON-SPECIFIC PHOSPHOLIPASE C1"/>
    <property type="match status" value="1"/>
</dbReference>
<dbReference type="InterPro" id="IPR017850">
    <property type="entry name" value="Alkaline_phosphatase_core_sf"/>
</dbReference>
<protein>
    <recommendedName>
        <fullName evidence="6">Phosphoesterase</fullName>
    </recommendedName>
</protein>
<dbReference type="InterPro" id="IPR007312">
    <property type="entry name" value="Phosphoesterase"/>
</dbReference>
<name>A0AAE0EZH1_9CHLO</name>
<feature type="region of interest" description="Disordered" evidence="2">
    <location>
        <begin position="481"/>
        <end position="515"/>
    </location>
</feature>
<dbReference type="Gene3D" id="3.40.720.10">
    <property type="entry name" value="Alkaline Phosphatase, subunit A"/>
    <property type="match status" value="2"/>
</dbReference>
<organism evidence="4 5">
    <name type="scientific">Cymbomonas tetramitiformis</name>
    <dbReference type="NCBI Taxonomy" id="36881"/>
    <lineage>
        <taxon>Eukaryota</taxon>
        <taxon>Viridiplantae</taxon>
        <taxon>Chlorophyta</taxon>
        <taxon>Pyramimonadophyceae</taxon>
        <taxon>Pyramimonadales</taxon>
        <taxon>Pyramimonadaceae</taxon>
        <taxon>Cymbomonas</taxon>
    </lineage>
</organism>
<evidence type="ECO:0000313" key="4">
    <source>
        <dbReference type="EMBL" id="KAK3246173.1"/>
    </source>
</evidence>
<evidence type="ECO:0008006" key="6">
    <source>
        <dbReference type="Google" id="ProtNLM"/>
    </source>
</evidence>
<feature type="signal peptide" evidence="3">
    <location>
        <begin position="1"/>
        <end position="16"/>
    </location>
</feature>
<proteinExistence type="predicted"/>
<dbReference type="AlphaFoldDB" id="A0AAE0EZH1"/>
<feature type="compositionally biased region" description="Acidic residues" evidence="2">
    <location>
        <begin position="489"/>
        <end position="513"/>
    </location>
</feature>
<evidence type="ECO:0000256" key="1">
    <source>
        <dbReference type="ARBA" id="ARBA00022801"/>
    </source>
</evidence>
<comment type="caution">
    <text evidence="4">The sequence shown here is derived from an EMBL/GenBank/DDBJ whole genome shotgun (WGS) entry which is preliminary data.</text>
</comment>
<accession>A0AAE0EZH1</accession>
<gene>
    <name evidence="4" type="ORF">CYMTET_44279</name>
</gene>
<evidence type="ECO:0000256" key="3">
    <source>
        <dbReference type="SAM" id="SignalP"/>
    </source>
</evidence>
<dbReference type="GO" id="GO:0042578">
    <property type="term" value="F:phosphoric ester hydrolase activity"/>
    <property type="evidence" value="ECO:0007669"/>
    <property type="project" value="UniProtKB-ARBA"/>
</dbReference>
<dbReference type="PANTHER" id="PTHR31956">
    <property type="entry name" value="NON-SPECIFIC PHOSPHOLIPASE C4-RELATED"/>
    <property type="match status" value="1"/>
</dbReference>
<sequence>MLRFLAFALLVYASLANKALEQLKAELHKLTPDEAKKRFGDLKPLREAPPRQKKIEHFVVLYMENHAFDNFFGCMDLPGADGIPKSGRLIPKDPEDPSQGYVNVTCGTSYGYVCPGGPGYDTFAGKFKNSADAHAYPYGPQDDKYSHQHGADGIAIEMFSPEQLPVKKAIAENFGIFNKLYTAVPSASTPNHLFTQSATSCGIHDNIMYSECGGKTDTFPQFTIYDSLKLNGVDFAFYMNSTCGVQTAPCHGVNPHTPDAGSPIPSPDVAMAGVARHKDRFLSQELFYAAAANGTLPQFSWLMPPFQACDHPCYDVAKGERLLKDTYEALRAGPGWNNTLFFVVYDDAGGYYDQIVPPSEGVPNDEAPCHVRDQCASSFAKFDFRRLGLRTSAMLISPWVARGTVFQEPKKGPYNTSQFELTSVPATVKNLFNLSGFLTKRDAWAGSFDELLLDAPRSDAPMHLPDAPAPAKPWDPPPGGIFGRKGDDADFFDLAENDDGEDEMPLEDDDGVDDGDRRRLGEKVKLGNPPQHCGQKEKICRGPEAVSVKQRRNIKLFSRLTEKAEPNVDEMTNDEADRWLSECWEDWMALGGPIT</sequence>
<keyword evidence="1" id="KW-0378">Hydrolase</keyword>
<keyword evidence="5" id="KW-1185">Reference proteome</keyword>
<feature type="chain" id="PRO_5042121284" description="Phosphoesterase" evidence="3">
    <location>
        <begin position="17"/>
        <end position="595"/>
    </location>
</feature>
<dbReference type="EMBL" id="LGRX02030089">
    <property type="protein sequence ID" value="KAK3246173.1"/>
    <property type="molecule type" value="Genomic_DNA"/>
</dbReference>
<dbReference type="Proteomes" id="UP001190700">
    <property type="component" value="Unassembled WGS sequence"/>
</dbReference>
<evidence type="ECO:0000313" key="5">
    <source>
        <dbReference type="Proteomes" id="UP001190700"/>
    </source>
</evidence>
<keyword evidence="3" id="KW-0732">Signal</keyword>